<dbReference type="eggNOG" id="ENOG5030FNJ">
    <property type="taxonomic scope" value="Bacteria"/>
</dbReference>
<accession>A0A069QJJ5</accession>
<protein>
    <recommendedName>
        <fullName evidence="4">DUF3316 domain-containing protein</fullName>
    </recommendedName>
</protein>
<evidence type="ECO:0000313" key="2">
    <source>
        <dbReference type="EMBL" id="KDR52847.1"/>
    </source>
</evidence>
<gene>
    <name evidence="2" type="ORF">HMPREF1991_01080</name>
</gene>
<evidence type="ECO:0000256" key="1">
    <source>
        <dbReference type="SAM" id="SignalP"/>
    </source>
</evidence>
<feature type="chain" id="PRO_5001668603" description="DUF3316 domain-containing protein" evidence="1">
    <location>
        <begin position="51"/>
        <end position="305"/>
    </location>
</feature>
<dbReference type="HOGENOM" id="CLU_079009_0_0_10"/>
<dbReference type="RefSeq" id="WP_018968060.1">
    <property type="nucleotide sequence ID" value="NZ_KB899220.1"/>
</dbReference>
<dbReference type="EMBL" id="JNGW01000043">
    <property type="protein sequence ID" value="KDR52847.1"/>
    <property type="molecule type" value="Genomic_DNA"/>
</dbReference>
<keyword evidence="1" id="KW-0732">Signal</keyword>
<name>A0A069QJJ5_HOYLO</name>
<reference evidence="2 3" key="1">
    <citation type="submission" date="2013-08" db="EMBL/GenBank/DDBJ databases">
        <authorList>
            <person name="Weinstock G."/>
            <person name="Sodergren E."/>
            <person name="Wylie T."/>
            <person name="Fulton L."/>
            <person name="Fulton R."/>
            <person name="Fronick C."/>
            <person name="O'Laughlin M."/>
            <person name="Godfrey J."/>
            <person name="Miner T."/>
            <person name="Herter B."/>
            <person name="Appelbaum E."/>
            <person name="Cordes M."/>
            <person name="Lek S."/>
            <person name="Wollam A."/>
            <person name="Pepin K.H."/>
            <person name="Palsikar V.B."/>
            <person name="Mitreva M."/>
            <person name="Wilson R.K."/>
        </authorList>
    </citation>
    <scope>NUCLEOTIDE SEQUENCE [LARGE SCALE GENOMIC DNA]</scope>
    <source>
        <strain evidence="2 3">ATCC 15930</strain>
    </source>
</reference>
<dbReference type="PATRIC" id="fig|1122985.7.peg.1121"/>
<evidence type="ECO:0008006" key="4">
    <source>
        <dbReference type="Google" id="ProtNLM"/>
    </source>
</evidence>
<sequence length="305" mass="34327">MKLNAPQSRPTKVFAMHAGKVLTCANVRQWTWARWALCLLLLCLSSVAQAQSEVIQDQLPTNSKITTTARMLGISHAQVLDTYLSPEHYTGYDLRYISQTQREREGQRLSHLITQTGNVAYLKNRAESGNEIAGMYSFSYALHYGFHWFDRRLQLQVGGRVETNVGFIYNTHNSNNPAQARVFLHLAPSAVASYKAQVGNVPLLLRYELAVPMLGVMFSPNYGQSYYEIFSKGNYDHNIVPTTIVSAPSLRQMLTVDFPVLRSTVRFGYMGDIQQSHVNGLKTHVYTHGVVIGLVKRFSLIKLAP</sequence>
<evidence type="ECO:0000313" key="3">
    <source>
        <dbReference type="Proteomes" id="UP000027442"/>
    </source>
</evidence>
<dbReference type="Proteomes" id="UP000027442">
    <property type="component" value="Unassembled WGS sequence"/>
</dbReference>
<dbReference type="Pfam" id="PF11777">
    <property type="entry name" value="DUF3316"/>
    <property type="match status" value="1"/>
</dbReference>
<feature type="signal peptide" evidence="1">
    <location>
        <begin position="1"/>
        <end position="50"/>
    </location>
</feature>
<dbReference type="AlphaFoldDB" id="A0A069QJJ5"/>
<comment type="caution">
    <text evidence="2">The sequence shown here is derived from an EMBL/GenBank/DDBJ whole genome shotgun (WGS) entry which is preliminary data.</text>
</comment>
<organism evidence="2 3">
    <name type="scientific">Hoylesella loescheii DSM 19665 = JCM 12249 = ATCC 15930</name>
    <dbReference type="NCBI Taxonomy" id="1122985"/>
    <lineage>
        <taxon>Bacteria</taxon>
        <taxon>Pseudomonadati</taxon>
        <taxon>Bacteroidota</taxon>
        <taxon>Bacteroidia</taxon>
        <taxon>Bacteroidales</taxon>
        <taxon>Prevotellaceae</taxon>
        <taxon>Hoylesella</taxon>
    </lineage>
</organism>
<dbReference type="InterPro" id="IPR016879">
    <property type="entry name" value="UCP028299"/>
</dbReference>
<proteinExistence type="predicted"/>
<keyword evidence="3" id="KW-1185">Reference proteome</keyword>